<name>A0A8H6HSE0_9AGAR</name>
<protein>
    <recommendedName>
        <fullName evidence="2">DUF6533 domain-containing protein</fullName>
    </recommendedName>
</protein>
<evidence type="ECO:0000313" key="4">
    <source>
        <dbReference type="Proteomes" id="UP000521943"/>
    </source>
</evidence>
<dbReference type="EMBL" id="JACGCI010000047">
    <property type="protein sequence ID" value="KAF6751814.1"/>
    <property type="molecule type" value="Genomic_DNA"/>
</dbReference>
<dbReference type="AlphaFoldDB" id="A0A8H6HSE0"/>
<feature type="transmembrane region" description="Helical" evidence="1">
    <location>
        <begin position="93"/>
        <end position="114"/>
    </location>
</feature>
<evidence type="ECO:0000256" key="1">
    <source>
        <dbReference type="SAM" id="Phobius"/>
    </source>
</evidence>
<dbReference type="InterPro" id="IPR045340">
    <property type="entry name" value="DUF6533"/>
</dbReference>
<sequence length="332" mass="37357">MSNSFELLISAIAVSQNQGYSKAAALTFLACDILYTLRDEVKFIWRSKLSLTKILYCISRYFGIILVIIMLTVGEPSKPTAKFCREYYRALTLAGNQLYLIIVDIICIMRIFALYNRNLKILALTMTATAVELGAGYYAVWRVTGFNGAQDPPRSELSDRYGCGFLLAPMTKDMLKMYAFKMSLSAANAVLFLVLSLYKLKSQLRLRRIRTDGDKKAGWIGQLEFLSPLLVAFVRDGALSYLQITVVEALSATLALYRGAFYFTPLAPWLVVVFSYTGCRLILNIRRAGNIQNYETGDVSIPSIQFAKQTEEDVNSISLGTIERRTEYDCTH</sequence>
<organism evidence="3 4">
    <name type="scientific">Ephemerocybe angulata</name>
    <dbReference type="NCBI Taxonomy" id="980116"/>
    <lineage>
        <taxon>Eukaryota</taxon>
        <taxon>Fungi</taxon>
        <taxon>Dikarya</taxon>
        <taxon>Basidiomycota</taxon>
        <taxon>Agaricomycotina</taxon>
        <taxon>Agaricomycetes</taxon>
        <taxon>Agaricomycetidae</taxon>
        <taxon>Agaricales</taxon>
        <taxon>Agaricineae</taxon>
        <taxon>Psathyrellaceae</taxon>
        <taxon>Ephemerocybe</taxon>
    </lineage>
</organism>
<feature type="transmembrane region" description="Helical" evidence="1">
    <location>
        <begin position="49"/>
        <end position="73"/>
    </location>
</feature>
<keyword evidence="1" id="KW-0812">Transmembrane</keyword>
<evidence type="ECO:0000313" key="3">
    <source>
        <dbReference type="EMBL" id="KAF6751814.1"/>
    </source>
</evidence>
<dbReference type="Pfam" id="PF20151">
    <property type="entry name" value="DUF6533"/>
    <property type="match status" value="1"/>
</dbReference>
<proteinExistence type="predicted"/>
<feature type="domain" description="DUF6533" evidence="2">
    <location>
        <begin position="20"/>
        <end position="65"/>
    </location>
</feature>
<feature type="transmembrane region" description="Helical" evidence="1">
    <location>
        <begin position="178"/>
        <end position="198"/>
    </location>
</feature>
<keyword evidence="1" id="KW-1133">Transmembrane helix</keyword>
<dbReference type="OrthoDB" id="2952413at2759"/>
<reference evidence="3 4" key="1">
    <citation type="submission" date="2020-07" db="EMBL/GenBank/DDBJ databases">
        <title>Comparative genomics of pyrophilous fungi reveals a link between fire events and developmental genes.</title>
        <authorList>
            <consortium name="DOE Joint Genome Institute"/>
            <person name="Steindorff A.S."/>
            <person name="Carver A."/>
            <person name="Calhoun S."/>
            <person name="Stillman K."/>
            <person name="Liu H."/>
            <person name="Lipzen A."/>
            <person name="Pangilinan J."/>
            <person name="Labutti K."/>
            <person name="Bruns T.D."/>
            <person name="Grigoriev I.V."/>
        </authorList>
    </citation>
    <scope>NUCLEOTIDE SEQUENCE [LARGE SCALE GENOMIC DNA]</scope>
    <source>
        <strain evidence="3 4">CBS 144469</strain>
    </source>
</reference>
<gene>
    <name evidence="3" type="ORF">DFP72DRAFT_906255</name>
</gene>
<evidence type="ECO:0000259" key="2">
    <source>
        <dbReference type="Pfam" id="PF20151"/>
    </source>
</evidence>
<comment type="caution">
    <text evidence="3">The sequence shown here is derived from an EMBL/GenBank/DDBJ whole genome shotgun (WGS) entry which is preliminary data.</text>
</comment>
<dbReference type="Proteomes" id="UP000521943">
    <property type="component" value="Unassembled WGS sequence"/>
</dbReference>
<keyword evidence="4" id="KW-1185">Reference proteome</keyword>
<feature type="transmembrane region" description="Helical" evidence="1">
    <location>
        <begin position="121"/>
        <end position="140"/>
    </location>
</feature>
<keyword evidence="1" id="KW-0472">Membrane</keyword>
<feature type="transmembrane region" description="Helical" evidence="1">
    <location>
        <begin position="262"/>
        <end position="283"/>
    </location>
</feature>
<feature type="transmembrane region" description="Helical" evidence="1">
    <location>
        <begin position="219"/>
        <end position="242"/>
    </location>
</feature>
<accession>A0A8H6HSE0</accession>